<evidence type="ECO:0000313" key="3">
    <source>
        <dbReference type="Proteomes" id="UP001153678"/>
    </source>
</evidence>
<comment type="caution">
    <text evidence="2">The sequence shown here is derived from an EMBL/GenBank/DDBJ whole genome shotgun (WGS) entry which is preliminary data.</text>
</comment>
<dbReference type="OrthoDB" id="10350587at2759"/>
<dbReference type="EMBL" id="CAMKVN010004213">
    <property type="protein sequence ID" value="CAI2186586.1"/>
    <property type="molecule type" value="Genomic_DNA"/>
</dbReference>
<keyword evidence="3" id="KW-1185">Reference proteome</keyword>
<protein>
    <submittedName>
        <fullName evidence="2">17202_t:CDS:1</fullName>
    </submittedName>
</protein>
<reference evidence="2" key="1">
    <citation type="submission" date="2022-08" db="EMBL/GenBank/DDBJ databases">
        <authorList>
            <person name="Kallberg Y."/>
            <person name="Tangrot J."/>
            <person name="Rosling A."/>
        </authorList>
    </citation>
    <scope>NUCLEOTIDE SEQUENCE</scope>
    <source>
        <strain evidence="2">Wild A</strain>
    </source>
</reference>
<proteinExistence type="predicted"/>
<feature type="compositionally biased region" description="Polar residues" evidence="1">
    <location>
        <begin position="85"/>
        <end position="133"/>
    </location>
</feature>
<accession>A0A9W4X0Q0</accession>
<name>A0A9W4X0Q0_9GLOM</name>
<dbReference type="Proteomes" id="UP001153678">
    <property type="component" value="Unassembled WGS sequence"/>
</dbReference>
<evidence type="ECO:0000256" key="1">
    <source>
        <dbReference type="SAM" id="MobiDB-lite"/>
    </source>
</evidence>
<sequence>MSKKKDPINLSNKDFLKYMEGIEERAKKMHQIIIESNSSTTPLPRSQRMQPYSRNRVFSSKPQSRLKPVEFELGKNLTPKRKHSFQSSSPLTPDTPDQLTLGSPLQRSSAQVANQLSRQDSNFQQSTSHNSPVPVTPDDIDQFAQDELEIIRLFRY</sequence>
<gene>
    <name evidence="2" type="ORF">FWILDA_LOCUS12651</name>
</gene>
<feature type="compositionally biased region" description="Polar residues" evidence="1">
    <location>
        <begin position="34"/>
        <end position="63"/>
    </location>
</feature>
<evidence type="ECO:0000313" key="2">
    <source>
        <dbReference type="EMBL" id="CAI2186586.1"/>
    </source>
</evidence>
<feature type="region of interest" description="Disordered" evidence="1">
    <location>
        <begin position="33"/>
        <end position="141"/>
    </location>
</feature>
<organism evidence="2 3">
    <name type="scientific">Funneliformis geosporum</name>
    <dbReference type="NCBI Taxonomy" id="1117311"/>
    <lineage>
        <taxon>Eukaryota</taxon>
        <taxon>Fungi</taxon>
        <taxon>Fungi incertae sedis</taxon>
        <taxon>Mucoromycota</taxon>
        <taxon>Glomeromycotina</taxon>
        <taxon>Glomeromycetes</taxon>
        <taxon>Glomerales</taxon>
        <taxon>Glomeraceae</taxon>
        <taxon>Funneliformis</taxon>
    </lineage>
</organism>
<dbReference type="AlphaFoldDB" id="A0A9W4X0Q0"/>